<dbReference type="InterPro" id="IPR036157">
    <property type="entry name" value="dUTPase-like_sf"/>
</dbReference>
<dbReference type="GO" id="GO:0004190">
    <property type="term" value="F:aspartic-type endopeptidase activity"/>
    <property type="evidence" value="ECO:0007669"/>
    <property type="project" value="UniProtKB-KW"/>
</dbReference>
<evidence type="ECO:0000256" key="1">
    <source>
        <dbReference type="ARBA" id="ARBA00022670"/>
    </source>
</evidence>
<dbReference type="Gene3D" id="2.40.70.10">
    <property type="entry name" value="Acid Proteases"/>
    <property type="match status" value="1"/>
</dbReference>
<dbReference type="InterPro" id="IPR001995">
    <property type="entry name" value="Peptidase_A2_cat"/>
</dbReference>
<dbReference type="InterPro" id="IPR001969">
    <property type="entry name" value="Aspartic_peptidase_AS"/>
</dbReference>
<dbReference type="PROSITE" id="PS50175">
    <property type="entry name" value="ASP_PROT_RETROV"/>
    <property type="match status" value="1"/>
</dbReference>
<keyword evidence="1" id="KW-0645">Protease</keyword>
<dbReference type="PANTHER" id="PTHR19422">
    <property type="entry name" value="GAG RETROVIRAL POLYPROTEIN"/>
    <property type="match status" value="1"/>
</dbReference>
<dbReference type="SUPFAM" id="SSF50630">
    <property type="entry name" value="Acid proteases"/>
    <property type="match status" value="1"/>
</dbReference>
<proteinExistence type="predicted"/>
<gene>
    <name evidence="5" type="ORF">DUI87_20367</name>
</gene>
<dbReference type="InterPro" id="IPR018061">
    <property type="entry name" value="Retropepsins"/>
</dbReference>
<evidence type="ECO:0000313" key="6">
    <source>
        <dbReference type="Proteomes" id="UP000269221"/>
    </source>
</evidence>
<dbReference type="Proteomes" id="UP000269221">
    <property type="component" value="Unassembled WGS sequence"/>
</dbReference>
<name>A0A3M0JQB0_HIRRU</name>
<dbReference type="InterPro" id="IPR021109">
    <property type="entry name" value="Peptidase_aspartic_dom_sf"/>
</dbReference>
<keyword evidence="6" id="KW-1185">Reference proteome</keyword>
<dbReference type="STRING" id="333673.A0A3M0JQB0"/>
<dbReference type="OrthoDB" id="9900537at2759"/>
<dbReference type="InterPro" id="IPR051592">
    <property type="entry name" value="HERV-K_Pro_peptidase_A2"/>
</dbReference>
<dbReference type="SUPFAM" id="SSF51283">
    <property type="entry name" value="dUTPase-like"/>
    <property type="match status" value="1"/>
</dbReference>
<dbReference type="EMBL" id="QRBI01000131">
    <property type="protein sequence ID" value="RMC03173.1"/>
    <property type="molecule type" value="Genomic_DNA"/>
</dbReference>
<organism evidence="5 6">
    <name type="scientific">Hirundo rustica rustica</name>
    <dbReference type="NCBI Taxonomy" id="333673"/>
    <lineage>
        <taxon>Eukaryota</taxon>
        <taxon>Metazoa</taxon>
        <taxon>Chordata</taxon>
        <taxon>Craniata</taxon>
        <taxon>Vertebrata</taxon>
        <taxon>Euteleostomi</taxon>
        <taxon>Archelosauria</taxon>
        <taxon>Archosauria</taxon>
        <taxon>Dinosauria</taxon>
        <taxon>Saurischia</taxon>
        <taxon>Theropoda</taxon>
        <taxon>Coelurosauria</taxon>
        <taxon>Aves</taxon>
        <taxon>Neognathae</taxon>
        <taxon>Neoaves</taxon>
        <taxon>Telluraves</taxon>
        <taxon>Australaves</taxon>
        <taxon>Passeriformes</taxon>
        <taxon>Sylvioidea</taxon>
        <taxon>Hirundinidae</taxon>
        <taxon>Hirundo</taxon>
    </lineage>
</organism>
<evidence type="ECO:0000259" key="4">
    <source>
        <dbReference type="PROSITE" id="PS50175"/>
    </source>
</evidence>
<dbReference type="PROSITE" id="PS00141">
    <property type="entry name" value="ASP_PROTEASE"/>
    <property type="match status" value="1"/>
</dbReference>
<dbReference type="GO" id="GO:0006508">
    <property type="term" value="P:proteolysis"/>
    <property type="evidence" value="ECO:0007669"/>
    <property type="project" value="UniProtKB-KW"/>
</dbReference>
<keyword evidence="3" id="KW-0378">Hydrolase</keyword>
<evidence type="ECO:0000313" key="5">
    <source>
        <dbReference type="EMBL" id="RMC03173.1"/>
    </source>
</evidence>
<feature type="domain" description="Peptidase A2" evidence="4">
    <location>
        <begin position="368"/>
        <end position="444"/>
    </location>
</feature>
<evidence type="ECO:0000256" key="3">
    <source>
        <dbReference type="ARBA" id="ARBA00022801"/>
    </source>
</evidence>
<dbReference type="Pfam" id="PF00077">
    <property type="entry name" value="RVP"/>
    <property type="match status" value="1"/>
</dbReference>
<dbReference type="PANTHER" id="PTHR19422:SF123">
    <property type="entry name" value="RT1 CLASS I, LOCUS CE15"/>
    <property type="match status" value="1"/>
</dbReference>
<evidence type="ECO:0000256" key="2">
    <source>
        <dbReference type="ARBA" id="ARBA00022750"/>
    </source>
</evidence>
<dbReference type="AlphaFoldDB" id="A0A3M0JQB0"/>
<sequence>MVLPGYDADMVELVIFWKRSNMVLASYGSSSCSSAGNPSGLDDPVPVGGASVLLHTEWAAPTVGVRVASGTQSGAALADPLPAPPPLGVAGGATHAQGQPGFKQPCTVSHSHRGFVPSCATLVTPSLLAEPLAVARDSATSLQARLIPASRSLLAWVREAPGQPGPTAASSAALLGTAVAPASASPAGAATTVILGDVEVPPSQAFALVPVEFMGWDLADATAFPGGYKAFPAFRETEHKGETHSDTKFSPGPGASGGLRGWLTASTCGSAGLEVCTAATVVLDSCGVHKVPLDAFGPVGEAMSAFLMGRSSAPTQDIMIAEKRLRGDGGFGSTGPPQVHWTTVLTKDCPEKESTLSIPGATLPEISLCGLLDTGVDIMILSLAAWPPQWPLDLVQMPVVGLAGMAQCYVSQRPVMIMNPEGQMAMVWPHVTTGNPTNLWRRDVLAAW</sequence>
<protein>
    <recommendedName>
        <fullName evidence="4">Peptidase A2 domain-containing protein</fullName>
    </recommendedName>
</protein>
<keyword evidence="2" id="KW-0064">Aspartyl protease</keyword>
<comment type="caution">
    <text evidence="5">The sequence shown here is derived from an EMBL/GenBank/DDBJ whole genome shotgun (WGS) entry which is preliminary data.</text>
</comment>
<accession>A0A3M0JQB0</accession>
<reference evidence="5 6" key="1">
    <citation type="submission" date="2018-07" db="EMBL/GenBank/DDBJ databases">
        <title>A high quality draft genome assembly of the barn swallow (H. rustica rustica).</title>
        <authorList>
            <person name="Formenti G."/>
            <person name="Chiara M."/>
            <person name="Poveda L."/>
            <person name="Francoijs K.-J."/>
            <person name="Bonisoli-Alquati A."/>
            <person name="Canova L."/>
            <person name="Gianfranceschi L."/>
            <person name="Horner D.S."/>
            <person name="Saino N."/>
        </authorList>
    </citation>
    <scope>NUCLEOTIDE SEQUENCE [LARGE SCALE GENOMIC DNA]</scope>
    <source>
        <strain evidence="5">Chelidonia</strain>
        <tissue evidence="5">Blood</tissue>
    </source>
</reference>